<comment type="caution">
    <text evidence="2">The sequence shown here is derived from an EMBL/GenBank/DDBJ whole genome shotgun (WGS) entry which is preliminary data.</text>
</comment>
<proteinExistence type="predicted"/>
<accession>A0A942U5W8</accession>
<dbReference type="RefSeq" id="WP_213117547.1">
    <property type="nucleotide sequence ID" value="NZ_JAGYPF010000002.1"/>
</dbReference>
<feature type="domain" description="Mannosyl-glycoprotein endo-beta-N-acetylglucosamidase-like" evidence="1">
    <location>
        <begin position="115"/>
        <end position="198"/>
    </location>
</feature>
<dbReference type="Pfam" id="PF01832">
    <property type="entry name" value="Glucosaminidase"/>
    <property type="match status" value="1"/>
</dbReference>
<keyword evidence="3" id="KW-1185">Reference proteome</keyword>
<gene>
    <name evidence="2" type="ORF">KHA99_11290</name>
</gene>
<evidence type="ECO:0000313" key="3">
    <source>
        <dbReference type="Proteomes" id="UP000679749"/>
    </source>
</evidence>
<dbReference type="AlphaFoldDB" id="A0A942U5W8"/>
<evidence type="ECO:0000313" key="2">
    <source>
        <dbReference type="EMBL" id="MBS4213032.1"/>
    </source>
</evidence>
<sequence>MSYSPVSSEWFKNMALLSISKSLAGKGISSDASLFPTGDIFTNLLQAVLSDQTEQTSYVPVNTSSSLLSNNTAIFNDIKDYSHVLDSNTTLGFTDVSIDKLNSVLKGKLSNMGEFFVEAGRKHNINPNLLASIAVHETGNGKSRAANDKNNIAGMMGKNGLRQYESVAESIGDMARNLRQNYLDKGYDTIAKIGAKYAPVGAANDPTGLNNHWVKGVNNYFYSFLS</sequence>
<dbReference type="EMBL" id="JAGYPF010000002">
    <property type="protein sequence ID" value="MBS4213032.1"/>
    <property type="molecule type" value="Genomic_DNA"/>
</dbReference>
<dbReference type="Proteomes" id="UP000679749">
    <property type="component" value="Unassembled WGS sequence"/>
</dbReference>
<reference evidence="2" key="1">
    <citation type="submission" date="2021-05" db="EMBL/GenBank/DDBJ databases">
        <title>Novel Bacillus species.</title>
        <authorList>
            <person name="Liu G."/>
        </authorList>
    </citation>
    <scope>NUCLEOTIDE SEQUENCE</scope>
    <source>
        <strain evidence="2">FJAT-49825</strain>
    </source>
</reference>
<evidence type="ECO:0000259" key="1">
    <source>
        <dbReference type="Pfam" id="PF01832"/>
    </source>
</evidence>
<protein>
    <submittedName>
        <fullName evidence="2">Glucosaminidase domain-containing protein</fullName>
    </submittedName>
</protein>
<name>A0A942U5W8_9BACI</name>
<organism evidence="2 3">
    <name type="scientific">Neobacillus rhizophilus</name>
    <dbReference type="NCBI Taxonomy" id="2833579"/>
    <lineage>
        <taxon>Bacteria</taxon>
        <taxon>Bacillati</taxon>
        <taxon>Bacillota</taxon>
        <taxon>Bacilli</taxon>
        <taxon>Bacillales</taxon>
        <taxon>Bacillaceae</taxon>
        <taxon>Neobacillus</taxon>
    </lineage>
</organism>
<dbReference type="InterPro" id="IPR002901">
    <property type="entry name" value="MGlyc_endo_b_GlcNAc-like_dom"/>
</dbReference>
<dbReference type="Gene3D" id="1.10.530.10">
    <property type="match status" value="1"/>
</dbReference>
<dbReference type="GO" id="GO:0004040">
    <property type="term" value="F:amidase activity"/>
    <property type="evidence" value="ECO:0007669"/>
    <property type="project" value="InterPro"/>
</dbReference>